<sequence length="85" mass="9660">MAGPDAAGERPTLETMKGMMTERGYKGDPTAFFKKGFHRALPIYTAPRAYRYIGTGLSAAMWFFLMYRAKQDGAVLMGWKHPWDH</sequence>
<dbReference type="GO" id="GO:0045271">
    <property type="term" value="C:respiratory chain complex I"/>
    <property type="evidence" value="ECO:0007669"/>
    <property type="project" value="InterPro"/>
</dbReference>
<organism evidence="2 3">
    <name type="scientific">Amylocarpus encephaloides</name>
    <dbReference type="NCBI Taxonomy" id="45428"/>
    <lineage>
        <taxon>Eukaryota</taxon>
        <taxon>Fungi</taxon>
        <taxon>Dikarya</taxon>
        <taxon>Ascomycota</taxon>
        <taxon>Pezizomycotina</taxon>
        <taxon>Leotiomycetes</taxon>
        <taxon>Helotiales</taxon>
        <taxon>Helotiales incertae sedis</taxon>
        <taxon>Amylocarpus</taxon>
    </lineage>
</organism>
<dbReference type="EMBL" id="MU251521">
    <property type="protein sequence ID" value="KAG9232989.1"/>
    <property type="molecule type" value="Genomic_DNA"/>
</dbReference>
<evidence type="ECO:0000313" key="3">
    <source>
        <dbReference type="Proteomes" id="UP000824998"/>
    </source>
</evidence>
<accession>A0A9P7YG07</accession>
<dbReference type="Proteomes" id="UP000824998">
    <property type="component" value="Unassembled WGS sequence"/>
</dbReference>
<keyword evidence="3" id="KW-1185">Reference proteome</keyword>
<keyword evidence="1" id="KW-1133">Transmembrane helix</keyword>
<name>A0A9P7YG07_9HELO</name>
<reference evidence="2" key="1">
    <citation type="journal article" date="2021" name="IMA Fungus">
        <title>Genomic characterization of three marine fungi, including Emericellopsis atlantica sp. nov. with signatures of a generalist lifestyle and marine biomass degradation.</title>
        <authorList>
            <person name="Hagestad O.C."/>
            <person name="Hou L."/>
            <person name="Andersen J.H."/>
            <person name="Hansen E.H."/>
            <person name="Altermark B."/>
            <person name="Li C."/>
            <person name="Kuhnert E."/>
            <person name="Cox R.J."/>
            <person name="Crous P.W."/>
            <person name="Spatafora J.W."/>
            <person name="Lail K."/>
            <person name="Amirebrahimi M."/>
            <person name="Lipzen A."/>
            <person name="Pangilinan J."/>
            <person name="Andreopoulos W."/>
            <person name="Hayes R.D."/>
            <person name="Ng V."/>
            <person name="Grigoriev I.V."/>
            <person name="Jackson S.A."/>
            <person name="Sutton T.D.S."/>
            <person name="Dobson A.D.W."/>
            <person name="Rama T."/>
        </authorList>
    </citation>
    <scope>NUCLEOTIDE SEQUENCE</scope>
    <source>
        <strain evidence="2">TRa018bII</strain>
    </source>
</reference>
<comment type="caution">
    <text evidence="2">The sequence shown here is derived from an EMBL/GenBank/DDBJ whole genome shotgun (WGS) entry which is preliminary data.</text>
</comment>
<keyword evidence="1" id="KW-0812">Transmembrane</keyword>
<keyword evidence="1" id="KW-0472">Membrane</keyword>
<feature type="transmembrane region" description="Helical" evidence="1">
    <location>
        <begin position="49"/>
        <end position="67"/>
    </location>
</feature>
<protein>
    <recommendedName>
        <fullName evidence="4">NADH dehydrogenase [ubiquinone] 1 beta subcomplex subunit 2</fullName>
    </recommendedName>
</protein>
<dbReference type="InterPro" id="IPR044980">
    <property type="entry name" value="NDUFB2_plant/fungi"/>
</dbReference>
<dbReference type="AlphaFoldDB" id="A0A9P7YG07"/>
<dbReference type="OrthoDB" id="531564at2759"/>
<evidence type="ECO:0008006" key="4">
    <source>
        <dbReference type="Google" id="ProtNLM"/>
    </source>
</evidence>
<dbReference type="GO" id="GO:0005743">
    <property type="term" value="C:mitochondrial inner membrane"/>
    <property type="evidence" value="ECO:0007669"/>
    <property type="project" value="InterPro"/>
</dbReference>
<dbReference type="PANTHER" id="PTHR36987:SF1">
    <property type="entry name" value="NADH DEHYDROGENASE [UBIQUINONE] 1 BETA SUBCOMPLEX SUBUNIT 2"/>
    <property type="match status" value="1"/>
</dbReference>
<proteinExistence type="predicted"/>
<evidence type="ECO:0000256" key="1">
    <source>
        <dbReference type="SAM" id="Phobius"/>
    </source>
</evidence>
<evidence type="ECO:0000313" key="2">
    <source>
        <dbReference type="EMBL" id="KAG9232989.1"/>
    </source>
</evidence>
<dbReference type="PANTHER" id="PTHR36987">
    <property type="entry name" value="NADH DEHYDROGENASE [UBIQUINONE] 1 BETA SUBCOMPLEX SUBUNIT 2-LIKE"/>
    <property type="match status" value="1"/>
</dbReference>
<gene>
    <name evidence="2" type="ORF">BJ875DRAFT_485574</name>
</gene>